<dbReference type="EMBL" id="QTQX01000013">
    <property type="protein sequence ID" value="RQT26042.1"/>
    <property type="molecule type" value="Genomic_DNA"/>
</dbReference>
<reference evidence="2 3" key="1">
    <citation type="submission" date="2018-08" db="EMBL/GenBank/DDBJ databases">
        <title>Comparative analysis of Burkholderia isolates from Puerto Rico.</title>
        <authorList>
            <person name="Hall C."/>
            <person name="Sahl J."/>
            <person name="Wagner D."/>
        </authorList>
    </citation>
    <scope>NUCLEOTIDE SEQUENCE [LARGE SCALE GENOMIC DNA]</scope>
    <source>
        <strain evidence="2 3">Bp9001</strain>
    </source>
</reference>
<comment type="caution">
    <text evidence="2">The sequence shown here is derived from an EMBL/GenBank/DDBJ whole genome shotgun (WGS) entry which is preliminary data.</text>
</comment>
<evidence type="ECO:0008006" key="4">
    <source>
        <dbReference type="Google" id="ProtNLM"/>
    </source>
</evidence>
<gene>
    <name evidence="2" type="ORF">DF037_20340</name>
</gene>
<evidence type="ECO:0000256" key="1">
    <source>
        <dbReference type="SAM" id="MobiDB-lite"/>
    </source>
</evidence>
<feature type="region of interest" description="Disordered" evidence="1">
    <location>
        <begin position="77"/>
        <end position="98"/>
    </location>
</feature>
<dbReference type="InterPro" id="IPR036390">
    <property type="entry name" value="WH_DNA-bd_sf"/>
</dbReference>
<organism evidence="2 3">
    <name type="scientific">Burkholderia contaminans</name>
    <dbReference type="NCBI Taxonomy" id="488447"/>
    <lineage>
        <taxon>Bacteria</taxon>
        <taxon>Pseudomonadati</taxon>
        <taxon>Pseudomonadota</taxon>
        <taxon>Betaproteobacteria</taxon>
        <taxon>Burkholderiales</taxon>
        <taxon>Burkholderiaceae</taxon>
        <taxon>Burkholderia</taxon>
        <taxon>Burkholderia cepacia complex</taxon>
    </lineage>
</organism>
<protein>
    <recommendedName>
        <fullName evidence="4">LexA repressor DNA-binding domain-containing protein</fullName>
    </recommendedName>
</protein>
<accession>A0A3N8QQG8</accession>
<dbReference type="RefSeq" id="WP_124618509.1">
    <property type="nucleotide sequence ID" value="NZ_QTQX01000013.1"/>
</dbReference>
<name>A0A3N8QQG8_9BURK</name>
<dbReference type="Proteomes" id="UP000269271">
    <property type="component" value="Unassembled WGS sequence"/>
</dbReference>
<dbReference type="SUPFAM" id="SSF46785">
    <property type="entry name" value="Winged helix' DNA-binding domain"/>
    <property type="match status" value="1"/>
</dbReference>
<sequence>MNLTTKQIEIMKVVVAGNTANAEWSPSDIDQILERLPYRTTKESLQFSLRALEKHGLIDRSSTEHRRGRVRRLVAPTPTGSAVIAGTPRPEPAVRPSAPVLSEVSSELSGPVIPELVAVEEFDVEPGFVEEVLVD</sequence>
<evidence type="ECO:0000313" key="3">
    <source>
        <dbReference type="Proteomes" id="UP000269271"/>
    </source>
</evidence>
<evidence type="ECO:0000313" key="2">
    <source>
        <dbReference type="EMBL" id="RQT26042.1"/>
    </source>
</evidence>
<proteinExistence type="predicted"/>
<dbReference type="AlphaFoldDB" id="A0A3N8QQG8"/>